<dbReference type="Proteomes" id="UP000056209">
    <property type="component" value="Unassembled WGS sequence"/>
</dbReference>
<accession>A0A100HHE9</accession>
<protein>
    <submittedName>
        <fullName evidence="1">Uncharacterized protein</fullName>
    </submittedName>
</protein>
<reference evidence="2" key="1">
    <citation type="submission" date="2015-11" db="EMBL/GenBank/DDBJ databases">
        <title>Draft Genome Sequence of the Radioresistant Bacterium Deinococcus grandis, Isolated from Freshwater Fish in Japan.</title>
        <authorList>
            <person name="Satoh K."/>
            <person name="Onodera T."/>
            <person name="Omoso K."/>
            <person name="Takeda-Yano K."/>
            <person name="Katayama T."/>
            <person name="Oono Y."/>
            <person name="Narumi I."/>
        </authorList>
    </citation>
    <scope>NUCLEOTIDE SEQUENCE [LARGE SCALE GENOMIC DNA]</scope>
    <source>
        <strain evidence="2">ATCC 43672</strain>
    </source>
</reference>
<dbReference type="AlphaFoldDB" id="A0A100HHE9"/>
<evidence type="ECO:0000313" key="2">
    <source>
        <dbReference type="Proteomes" id="UP000056209"/>
    </source>
</evidence>
<dbReference type="EMBL" id="BCMS01000001">
    <property type="protein sequence ID" value="GAQ20800.1"/>
    <property type="molecule type" value="Genomic_DNA"/>
</dbReference>
<organism evidence="1 2">
    <name type="scientific">Deinococcus grandis</name>
    <dbReference type="NCBI Taxonomy" id="57498"/>
    <lineage>
        <taxon>Bacteria</taxon>
        <taxon>Thermotogati</taxon>
        <taxon>Deinococcota</taxon>
        <taxon>Deinococci</taxon>
        <taxon>Deinococcales</taxon>
        <taxon>Deinococcaceae</taxon>
        <taxon>Deinococcus</taxon>
    </lineage>
</organism>
<proteinExistence type="predicted"/>
<comment type="caution">
    <text evidence="1">The sequence shown here is derived from an EMBL/GenBank/DDBJ whole genome shotgun (WGS) entry which is preliminary data.</text>
</comment>
<sequence>MDPRHIRPPDRKGREDWRGQLRPEYREADQWYRVHLTSLGLLRPEPGPPRQDVMVFYVCDQASKSNF</sequence>
<keyword evidence="2" id="KW-1185">Reference proteome</keyword>
<evidence type="ECO:0000313" key="1">
    <source>
        <dbReference type="EMBL" id="GAQ20800.1"/>
    </source>
</evidence>
<gene>
    <name evidence="1" type="ORF">DEIGR_100827</name>
</gene>
<name>A0A100HHE9_9DEIO</name>